<accession>O25811</accession>
<feature type="compositionally biased region" description="Polar residues" evidence="1">
    <location>
        <begin position="68"/>
        <end position="81"/>
    </location>
</feature>
<sequence length="81" mass="8907">MVPKVGLEPTRDCSHQILSLACLPIPPLRRIYRAKSEIIPTYSLKKLNGALGETRTRTRLLPPPPQDGVSTNSTTSAKNLK</sequence>
<reference evidence="2 3" key="1">
    <citation type="journal article" date="1997" name="Nature">
        <title>The complete genome sequence of the gastric pathogen Helicobacter pylori.</title>
        <authorList>
            <person name="Tomb J.-F."/>
            <person name="White O."/>
            <person name="Kerlavage A.R."/>
            <person name="Clayton R.A."/>
            <person name="Sutton G.G."/>
            <person name="Fleischmann R.D."/>
            <person name="Ketchum K.A."/>
            <person name="Klenk H.P."/>
            <person name="Gill S."/>
            <person name="Dougherty B.A."/>
            <person name="Nelson K."/>
            <person name="Quackenbush J."/>
            <person name="Zhou L."/>
            <person name="Kirkness E.F."/>
            <person name="Peterson S."/>
            <person name="Loftus B."/>
            <person name="Richardson D."/>
            <person name="Dodson R."/>
            <person name="Khalak H.G."/>
            <person name="Glodek A."/>
            <person name="McKenney K."/>
            <person name="Fitzegerald L.M."/>
            <person name="Lee N."/>
            <person name="Adams M.D."/>
            <person name="Hickey E.K."/>
            <person name="Berg D.E."/>
            <person name="Gocayne J.D."/>
            <person name="Utterback T.R."/>
            <person name="Peterson J.D."/>
            <person name="Kelley J.M."/>
            <person name="Karp P.D."/>
            <person name="Smith H.O."/>
            <person name="Fraser C.M."/>
            <person name="Venter J.C."/>
        </authorList>
    </citation>
    <scope>NUCLEOTIDE SEQUENCE [LARGE SCALE GENOMIC DNA]</scope>
    <source>
        <strain evidence="3">ATCC 700392 / 26695</strain>
    </source>
</reference>
<keyword evidence="3" id="KW-1185">Reference proteome</keyword>
<proteinExistence type="predicted"/>
<feature type="region of interest" description="Disordered" evidence="1">
    <location>
        <begin position="53"/>
        <end position="81"/>
    </location>
</feature>
<protein>
    <submittedName>
        <fullName evidence="2">Uncharacterized protein</fullName>
    </submittedName>
</protein>
<dbReference type="KEGG" id="hpy:HP_1211"/>
<dbReference type="STRING" id="85962.HP_1211"/>
<evidence type="ECO:0000313" key="2">
    <source>
        <dbReference type="EMBL" id="AAD08267.1"/>
    </source>
</evidence>
<dbReference type="AntiFam" id="ANF00016">
    <property type="entry name" value="tRNA translation"/>
</dbReference>
<dbReference type="Proteomes" id="UP000000429">
    <property type="component" value="Chromosome"/>
</dbReference>
<dbReference type="IntAct" id="O25811">
    <property type="interactions" value="1"/>
</dbReference>
<dbReference type="EMBL" id="AE000511">
    <property type="protein sequence ID" value="AAD08267.1"/>
    <property type="molecule type" value="Genomic_DNA"/>
</dbReference>
<dbReference type="InParanoid" id="O25811"/>
<dbReference type="PIR" id="C64671">
    <property type="entry name" value="C64671"/>
</dbReference>
<dbReference type="AlphaFoldDB" id="O25811"/>
<name>O25811_HELPY</name>
<dbReference type="EnsemblBacteria" id="AAD08267">
    <property type="protein sequence ID" value="AAD08267"/>
    <property type="gene ID" value="HP_1211"/>
</dbReference>
<organism evidence="2 3">
    <name type="scientific">Helicobacter pylori (strain ATCC 700392 / 26695)</name>
    <name type="common">Campylobacter pylori</name>
    <dbReference type="NCBI Taxonomy" id="85962"/>
    <lineage>
        <taxon>Bacteria</taxon>
        <taxon>Pseudomonadati</taxon>
        <taxon>Campylobacterota</taxon>
        <taxon>Epsilonproteobacteria</taxon>
        <taxon>Campylobacterales</taxon>
        <taxon>Helicobacteraceae</taxon>
        <taxon>Helicobacter</taxon>
    </lineage>
</organism>
<evidence type="ECO:0000256" key="1">
    <source>
        <dbReference type="SAM" id="MobiDB-lite"/>
    </source>
</evidence>
<gene>
    <name evidence="2" type="ordered locus">HP_1211</name>
</gene>
<evidence type="ECO:0000313" key="3">
    <source>
        <dbReference type="Proteomes" id="UP000000429"/>
    </source>
</evidence>